<evidence type="ECO:0000256" key="10">
    <source>
        <dbReference type="HAMAP-Rule" id="MF_00019"/>
    </source>
</evidence>
<keyword evidence="4 10" id="KW-0808">Transferase</keyword>
<gene>
    <name evidence="10" type="primary">plsX</name>
    <name evidence="11" type="ORF">A9D12_00365</name>
</gene>
<evidence type="ECO:0000256" key="9">
    <source>
        <dbReference type="ARBA" id="ARBA00046608"/>
    </source>
</evidence>
<dbReference type="UniPathway" id="UPA00085"/>
<dbReference type="GO" id="GO:0008654">
    <property type="term" value="P:phospholipid biosynthetic process"/>
    <property type="evidence" value="ECO:0007669"/>
    <property type="project" value="UniProtKB-KW"/>
</dbReference>
<keyword evidence="6 10" id="KW-0594">Phospholipid biosynthesis</keyword>
<dbReference type="InterPro" id="IPR003664">
    <property type="entry name" value="FA_synthesis"/>
</dbReference>
<dbReference type="GO" id="GO:0006633">
    <property type="term" value="P:fatty acid biosynthetic process"/>
    <property type="evidence" value="ECO:0007669"/>
    <property type="project" value="UniProtKB-UniRule"/>
</dbReference>
<dbReference type="PANTHER" id="PTHR30100">
    <property type="entry name" value="FATTY ACID/PHOSPHOLIPID SYNTHESIS PROTEIN PLSX"/>
    <property type="match status" value="1"/>
</dbReference>
<dbReference type="OrthoDB" id="9806408at2"/>
<dbReference type="Pfam" id="PF02504">
    <property type="entry name" value="FA_synthesis"/>
    <property type="match status" value="1"/>
</dbReference>
<organism evidence="11 12">
    <name type="scientific">Erythrobacter neustonensis</name>
    <dbReference type="NCBI Taxonomy" id="1112"/>
    <lineage>
        <taxon>Bacteria</taxon>
        <taxon>Pseudomonadati</taxon>
        <taxon>Pseudomonadota</taxon>
        <taxon>Alphaproteobacteria</taxon>
        <taxon>Sphingomonadales</taxon>
        <taxon>Erythrobacteraceae</taxon>
        <taxon>Erythrobacter/Porphyrobacter group</taxon>
        <taxon>Erythrobacter</taxon>
    </lineage>
</organism>
<evidence type="ECO:0000256" key="1">
    <source>
        <dbReference type="ARBA" id="ARBA00001232"/>
    </source>
</evidence>
<accession>A0A192D0I1</accession>
<comment type="subunit">
    <text evidence="9 10">Homodimer. Probably interacts with PlsY.</text>
</comment>
<dbReference type="EC" id="2.3.1.274" evidence="8 10"/>
<protein>
    <recommendedName>
        <fullName evidence="8 10">Phosphate acyltransferase</fullName>
        <ecNumber evidence="8 10">2.3.1.274</ecNumber>
    </recommendedName>
    <alternativeName>
        <fullName evidence="10">Acyl-ACP phosphotransacylase</fullName>
    </alternativeName>
    <alternativeName>
        <fullName evidence="10">Acyl-[acyl-carrier-protein]--phosphate acyltransferase</fullName>
    </alternativeName>
    <alternativeName>
        <fullName evidence="10">Phosphate-acyl-ACP acyltransferase</fullName>
    </alternativeName>
</protein>
<keyword evidence="12" id="KW-1185">Reference proteome</keyword>
<keyword evidence="5 10" id="KW-0443">Lipid metabolism</keyword>
<dbReference type="STRING" id="1112.A9D12_00365"/>
<evidence type="ECO:0000256" key="7">
    <source>
        <dbReference type="ARBA" id="ARBA00023264"/>
    </source>
</evidence>
<dbReference type="EMBL" id="CP016033">
    <property type="protein sequence ID" value="ANK11655.1"/>
    <property type="molecule type" value="Genomic_DNA"/>
</dbReference>
<comment type="catalytic activity">
    <reaction evidence="1 10">
        <text>a fatty acyl-[ACP] + phosphate = an acyl phosphate + holo-[ACP]</text>
        <dbReference type="Rhea" id="RHEA:42292"/>
        <dbReference type="Rhea" id="RHEA-COMP:9685"/>
        <dbReference type="Rhea" id="RHEA-COMP:14125"/>
        <dbReference type="ChEBI" id="CHEBI:43474"/>
        <dbReference type="ChEBI" id="CHEBI:59918"/>
        <dbReference type="ChEBI" id="CHEBI:64479"/>
        <dbReference type="ChEBI" id="CHEBI:138651"/>
        <dbReference type="EC" id="2.3.1.274"/>
    </reaction>
</comment>
<comment type="similarity">
    <text evidence="10">Belongs to the PlsX family.</text>
</comment>
<dbReference type="KEGG" id="pns:A9D12_00365"/>
<evidence type="ECO:0000256" key="3">
    <source>
        <dbReference type="ARBA" id="ARBA00022516"/>
    </source>
</evidence>
<comment type="subcellular location">
    <subcellularLocation>
        <location evidence="10">Cytoplasm</location>
    </subcellularLocation>
    <text evidence="10">Associated with the membrane possibly through PlsY.</text>
</comment>
<sequence>MSLPRIAVDAMGGDEGVRVMIEGAALARRDHDSFKFLLVGDSARIEAALDNHPNLRAASEILHCDDVVGGEELPSKAIRRAKTTSMGLAVNAVKTGDAGAAVSAGNTGALMAMSKLALRTMPGIDRPALAAIMPTLKAHDVVMLDLGANTEADARNLVQYAVMGAAYSRIVNGFDKPVVRLLNIGTEEIKGTEELRDAAAMLTAASAGGNVALQFDGFVESDKINRGETHVVVTDGFSGNIALKAIEGSARFVTDLLRQAFTSSLRSKIGFLVSRPATELLKHHLDPNNHNGAVFLGLNGVVVKSHGSANAKGVAHAVAVTARLLENKLTQRIAEDLALLGEETLGKKGRSIAPKGDEAPA</sequence>
<dbReference type="HAMAP" id="MF_00019">
    <property type="entry name" value="PlsX"/>
    <property type="match status" value="1"/>
</dbReference>
<keyword evidence="2 10" id="KW-0963">Cytoplasm</keyword>
<evidence type="ECO:0000313" key="12">
    <source>
        <dbReference type="Proteomes" id="UP000078263"/>
    </source>
</evidence>
<keyword evidence="11" id="KW-0012">Acyltransferase</keyword>
<evidence type="ECO:0000256" key="4">
    <source>
        <dbReference type="ARBA" id="ARBA00022679"/>
    </source>
</evidence>
<dbReference type="GO" id="GO:0005737">
    <property type="term" value="C:cytoplasm"/>
    <property type="evidence" value="ECO:0007669"/>
    <property type="project" value="UniProtKB-SubCell"/>
</dbReference>
<evidence type="ECO:0000256" key="5">
    <source>
        <dbReference type="ARBA" id="ARBA00023098"/>
    </source>
</evidence>
<keyword evidence="3 10" id="KW-0444">Lipid biosynthesis</keyword>
<keyword evidence="7 10" id="KW-1208">Phospholipid metabolism</keyword>
<dbReference type="PIRSF" id="PIRSF002465">
    <property type="entry name" value="Phsphlp_syn_PlsX"/>
    <property type="match status" value="1"/>
</dbReference>
<evidence type="ECO:0000256" key="6">
    <source>
        <dbReference type="ARBA" id="ARBA00023209"/>
    </source>
</evidence>
<dbReference type="InterPro" id="IPR012281">
    <property type="entry name" value="Phospholipid_synth_PlsX-like"/>
</dbReference>
<evidence type="ECO:0000256" key="2">
    <source>
        <dbReference type="ARBA" id="ARBA00022490"/>
    </source>
</evidence>
<dbReference type="SUPFAM" id="SSF53659">
    <property type="entry name" value="Isocitrate/Isopropylmalate dehydrogenase-like"/>
    <property type="match status" value="1"/>
</dbReference>
<dbReference type="Proteomes" id="UP000078263">
    <property type="component" value="Chromosome"/>
</dbReference>
<dbReference type="RefSeq" id="WP_068348538.1">
    <property type="nucleotide sequence ID" value="NZ_CP016033.1"/>
</dbReference>
<dbReference type="AlphaFoldDB" id="A0A192D0I1"/>
<dbReference type="Gene3D" id="3.40.718.10">
    <property type="entry name" value="Isopropylmalate Dehydrogenase"/>
    <property type="match status" value="1"/>
</dbReference>
<reference evidence="11 12" key="1">
    <citation type="submission" date="2016-05" db="EMBL/GenBank/DDBJ databases">
        <title>Compelete Genome Sequence of Bacteriochlorophyll-Synthesizing Bacterium Porphyrobacter neustonensis DSM 9434.</title>
        <authorList>
            <person name="Shi X.-L."/>
            <person name="Wu Y.-H."/>
            <person name="Cheng H."/>
            <person name="Xu L."/>
            <person name="Zhang X.-Q."/>
            <person name="Wang C.-S."/>
            <person name="Xu X.-W."/>
        </authorList>
    </citation>
    <scope>NUCLEOTIDE SEQUENCE [LARGE SCALE GENOMIC DNA]</scope>
    <source>
        <strain evidence="11 12">DSM 9434</strain>
    </source>
</reference>
<dbReference type="GO" id="GO:0043811">
    <property type="term" value="F:phosphate:acyl-[acyl carrier protein] acyltransferase activity"/>
    <property type="evidence" value="ECO:0007669"/>
    <property type="project" value="UniProtKB-UniRule"/>
</dbReference>
<dbReference type="NCBIfam" id="TIGR00182">
    <property type="entry name" value="plsX"/>
    <property type="match status" value="1"/>
</dbReference>
<evidence type="ECO:0000256" key="8">
    <source>
        <dbReference type="ARBA" id="ARBA00024069"/>
    </source>
</evidence>
<dbReference type="PANTHER" id="PTHR30100:SF1">
    <property type="entry name" value="PHOSPHATE ACYLTRANSFERASE"/>
    <property type="match status" value="1"/>
</dbReference>
<comment type="function">
    <text evidence="10">Catalyzes the reversible formation of acyl-phosphate (acyl-PO(4)) from acyl-[acyl-carrier-protein] (acyl-ACP). This enzyme utilizes acyl-ACP as fatty acyl donor, but not acyl-CoA.</text>
</comment>
<name>A0A192D0I1_9SPHN</name>
<comment type="pathway">
    <text evidence="10">Lipid metabolism; phospholipid metabolism.</text>
</comment>
<proteinExistence type="inferred from homology"/>
<evidence type="ECO:0000313" key="11">
    <source>
        <dbReference type="EMBL" id="ANK11655.1"/>
    </source>
</evidence>